<dbReference type="GO" id="GO:0019171">
    <property type="term" value="F:(3R)-hydroxyacyl-[acyl-carrier-protein] dehydratase activity"/>
    <property type="evidence" value="ECO:0007669"/>
    <property type="project" value="TreeGrafter"/>
</dbReference>
<dbReference type="PANTHER" id="PTHR43437">
    <property type="entry name" value="HYDROXYACYL-THIOESTER DEHYDRATASE TYPE 2, MITOCHONDRIAL-RELATED"/>
    <property type="match status" value="1"/>
</dbReference>
<organism evidence="2 3">
    <name type="scientific">Puniceibacterium antarcticum</name>
    <dbReference type="NCBI Taxonomy" id="1206336"/>
    <lineage>
        <taxon>Bacteria</taxon>
        <taxon>Pseudomonadati</taxon>
        <taxon>Pseudomonadota</taxon>
        <taxon>Alphaproteobacteria</taxon>
        <taxon>Rhodobacterales</taxon>
        <taxon>Paracoccaceae</taxon>
        <taxon>Puniceibacterium</taxon>
    </lineage>
</organism>
<sequence>MTLQDGSVLPLIEKTLTPVDLMAYGAATWDWYACHYNDAAARDLGLPAPFVDGQMWGAWFARQLRAHFGPQAFVKAMKLRYHAMCFAGDHVICSGVIGRVQQRNDGHELEVTQQIEKSGTRVATCTSVVLLPKHSALKEGLRT</sequence>
<evidence type="ECO:0000313" key="2">
    <source>
        <dbReference type="EMBL" id="PIL17134.1"/>
    </source>
</evidence>
<dbReference type="Gene3D" id="3.10.129.10">
    <property type="entry name" value="Hotdog Thioesterase"/>
    <property type="match status" value="1"/>
</dbReference>
<gene>
    <name evidence="2" type="ORF">P775_24730</name>
</gene>
<dbReference type="Proteomes" id="UP000231259">
    <property type="component" value="Unassembled WGS sequence"/>
</dbReference>
<dbReference type="PANTHER" id="PTHR43437:SF3">
    <property type="entry name" value="HYDROXYACYL-THIOESTER DEHYDRATASE TYPE 2, MITOCHONDRIAL"/>
    <property type="match status" value="1"/>
</dbReference>
<protein>
    <recommendedName>
        <fullName evidence="1">MaoC-like domain-containing protein</fullName>
    </recommendedName>
</protein>
<dbReference type="AlphaFoldDB" id="A0A2G8R6H4"/>
<comment type="caution">
    <text evidence="2">The sequence shown here is derived from an EMBL/GenBank/DDBJ whole genome shotgun (WGS) entry which is preliminary data.</text>
</comment>
<dbReference type="GO" id="GO:0006633">
    <property type="term" value="P:fatty acid biosynthetic process"/>
    <property type="evidence" value="ECO:0007669"/>
    <property type="project" value="TreeGrafter"/>
</dbReference>
<proteinExistence type="predicted"/>
<name>A0A2G8R6H4_9RHOB</name>
<keyword evidence="3" id="KW-1185">Reference proteome</keyword>
<dbReference type="SUPFAM" id="SSF54637">
    <property type="entry name" value="Thioesterase/thiol ester dehydrase-isomerase"/>
    <property type="match status" value="1"/>
</dbReference>
<dbReference type="InterPro" id="IPR050965">
    <property type="entry name" value="UPF0336/Enoyl-CoA_hydratase"/>
</dbReference>
<dbReference type="RefSeq" id="WP_099913291.1">
    <property type="nucleotide sequence ID" value="NZ_AWWI01000170.1"/>
</dbReference>
<dbReference type="InterPro" id="IPR002539">
    <property type="entry name" value="MaoC-like_dom"/>
</dbReference>
<reference evidence="2 3" key="1">
    <citation type="submission" date="2013-09" db="EMBL/GenBank/DDBJ databases">
        <title>Genome sequencing of Phaeobacter antarcticus sp. nov. SM1211.</title>
        <authorList>
            <person name="Zhang X.-Y."/>
            <person name="Liu C."/>
            <person name="Chen X.-L."/>
            <person name="Xie B.-B."/>
            <person name="Qin Q.-L."/>
            <person name="Rong J.-C."/>
            <person name="Zhang Y.-Z."/>
        </authorList>
    </citation>
    <scope>NUCLEOTIDE SEQUENCE [LARGE SCALE GENOMIC DNA]</scope>
    <source>
        <strain evidence="2 3">SM1211</strain>
    </source>
</reference>
<dbReference type="Pfam" id="PF01575">
    <property type="entry name" value="MaoC_dehydratas"/>
    <property type="match status" value="1"/>
</dbReference>
<feature type="domain" description="MaoC-like" evidence="1">
    <location>
        <begin position="12"/>
        <end position="114"/>
    </location>
</feature>
<dbReference type="OrthoDB" id="4235906at2"/>
<evidence type="ECO:0000259" key="1">
    <source>
        <dbReference type="Pfam" id="PF01575"/>
    </source>
</evidence>
<dbReference type="InterPro" id="IPR029069">
    <property type="entry name" value="HotDog_dom_sf"/>
</dbReference>
<dbReference type="EMBL" id="AWWI01000170">
    <property type="protein sequence ID" value="PIL17134.1"/>
    <property type="molecule type" value="Genomic_DNA"/>
</dbReference>
<evidence type="ECO:0000313" key="3">
    <source>
        <dbReference type="Proteomes" id="UP000231259"/>
    </source>
</evidence>
<accession>A0A2G8R6H4</accession>